<dbReference type="PANTHER" id="PTHR30346">
    <property type="entry name" value="TRANSCRIPTIONAL DUAL REGULATOR HCAR-RELATED"/>
    <property type="match status" value="1"/>
</dbReference>
<dbReference type="STRING" id="285568.AQJ66_08070"/>
<dbReference type="FunFam" id="1.10.10.10:FF:000001">
    <property type="entry name" value="LysR family transcriptional regulator"/>
    <property type="match status" value="1"/>
</dbReference>
<comment type="caution">
    <text evidence="6">The sequence shown here is derived from an EMBL/GenBank/DDBJ whole genome shotgun (WGS) entry which is preliminary data.</text>
</comment>
<dbReference type="PRINTS" id="PR00039">
    <property type="entry name" value="HTHLYSR"/>
</dbReference>
<proteinExistence type="inferred from homology"/>
<feature type="domain" description="HTH lysR-type" evidence="5">
    <location>
        <begin position="1"/>
        <end position="58"/>
    </location>
</feature>
<accession>A0A117RFA6</accession>
<dbReference type="InterPro" id="IPR036388">
    <property type="entry name" value="WH-like_DNA-bd_sf"/>
</dbReference>
<gene>
    <name evidence="6" type="ORF">AQJ66_08070</name>
</gene>
<keyword evidence="2" id="KW-0805">Transcription regulation</keyword>
<dbReference type="AlphaFoldDB" id="A0A117RFA6"/>
<dbReference type="Pfam" id="PF00126">
    <property type="entry name" value="HTH_1"/>
    <property type="match status" value="1"/>
</dbReference>
<organism evidence="6 7">
    <name type="scientific">Streptomyces bungoensis</name>
    <dbReference type="NCBI Taxonomy" id="285568"/>
    <lineage>
        <taxon>Bacteria</taxon>
        <taxon>Bacillati</taxon>
        <taxon>Actinomycetota</taxon>
        <taxon>Actinomycetes</taxon>
        <taxon>Kitasatosporales</taxon>
        <taxon>Streptomycetaceae</taxon>
        <taxon>Streptomyces</taxon>
    </lineage>
</organism>
<evidence type="ECO:0000259" key="5">
    <source>
        <dbReference type="PROSITE" id="PS50931"/>
    </source>
</evidence>
<dbReference type="PANTHER" id="PTHR30346:SF0">
    <property type="entry name" value="HCA OPERON TRANSCRIPTIONAL ACTIVATOR HCAR"/>
    <property type="match status" value="1"/>
</dbReference>
<evidence type="ECO:0000256" key="4">
    <source>
        <dbReference type="ARBA" id="ARBA00023163"/>
    </source>
</evidence>
<sequence>MDLDTVRTFVAAADAGRFQEAAAELAISQQAVSKRIAALERGLGVRLFTRTARGAELTIDGQAFLPHAHELLRVAERAAASVRTGHRPLRVDILASRGAASGLMRGFHRAHPEIDLDVVMLLDMDTAVAALRSGTLDASFRAVGAPGRPLPEDIAYVRVLDEPLELLTGPAHTLAGARSVPLARLAGHRIWMPGLTPGTEWTAYYDDLVAEFGLTIEATGPNFGSDALLDTVADTPALATFMGGHTRLVWPAGHGLRRIPVTDPTPVYPHALLWHRDNPHPALATLRAHLAATTAGHDAAGTWTPAWAAPR</sequence>
<dbReference type="Proteomes" id="UP000053024">
    <property type="component" value="Unassembled WGS sequence"/>
</dbReference>
<dbReference type="OrthoDB" id="3828349at2"/>
<dbReference type="PROSITE" id="PS50931">
    <property type="entry name" value="HTH_LYSR"/>
    <property type="match status" value="1"/>
</dbReference>
<dbReference type="GO" id="GO:0032993">
    <property type="term" value="C:protein-DNA complex"/>
    <property type="evidence" value="ECO:0007669"/>
    <property type="project" value="TreeGrafter"/>
</dbReference>
<evidence type="ECO:0000256" key="3">
    <source>
        <dbReference type="ARBA" id="ARBA00023125"/>
    </source>
</evidence>
<dbReference type="Gene3D" id="3.40.190.290">
    <property type="match status" value="1"/>
</dbReference>
<dbReference type="GO" id="GO:0003677">
    <property type="term" value="F:DNA binding"/>
    <property type="evidence" value="ECO:0007669"/>
    <property type="project" value="UniProtKB-KW"/>
</dbReference>
<name>A0A117RFA6_9ACTN</name>
<evidence type="ECO:0000313" key="6">
    <source>
        <dbReference type="EMBL" id="KUN87599.1"/>
    </source>
</evidence>
<evidence type="ECO:0000313" key="7">
    <source>
        <dbReference type="Proteomes" id="UP000053024"/>
    </source>
</evidence>
<reference evidence="6 7" key="1">
    <citation type="submission" date="2015-10" db="EMBL/GenBank/DDBJ databases">
        <title>Draft genome sequence of Streptomyces bungoensis DSM 41781, type strain for the species Streptomyces bungoensis.</title>
        <authorList>
            <person name="Ruckert C."/>
            <person name="Winkler A."/>
            <person name="Kalinowski J."/>
            <person name="Kampfer P."/>
            <person name="Glaeser S."/>
        </authorList>
    </citation>
    <scope>NUCLEOTIDE SEQUENCE [LARGE SCALE GENOMIC DNA]</scope>
    <source>
        <strain evidence="6 7">DSM 41781</strain>
    </source>
</reference>
<dbReference type="GO" id="GO:0003700">
    <property type="term" value="F:DNA-binding transcription factor activity"/>
    <property type="evidence" value="ECO:0007669"/>
    <property type="project" value="InterPro"/>
</dbReference>
<dbReference type="Gene3D" id="1.10.10.10">
    <property type="entry name" value="Winged helix-like DNA-binding domain superfamily/Winged helix DNA-binding domain"/>
    <property type="match status" value="1"/>
</dbReference>
<keyword evidence="4" id="KW-0804">Transcription</keyword>
<dbReference type="SUPFAM" id="SSF46785">
    <property type="entry name" value="Winged helix' DNA-binding domain"/>
    <property type="match status" value="1"/>
</dbReference>
<comment type="similarity">
    <text evidence="1">Belongs to the LysR transcriptional regulatory family.</text>
</comment>
<evidence type="ECO:0000256" key="2">
    <source>
        <dbReference type="ARBA" id="ARBA00023015"/>
    </source>
</evidence>
<protein>
    <submittedName>
        <fullName evidence="6">LysR family transcriptional regulator</fullName>
    </submittedName>
</protein>
<dbReference type="SUPFAM" id="SSF53850">
    <property type="entry name" value="Periplasmic binding protein-like II"/>
    <property type="match status" value="1"/>
</dbReference>
<dbReference type="EMBL" id="LMWX01000013">
    <property type="protein sequence ID" value="KUN87599.1"/>
    <property type="molecule type" value="Genomic_DNA"/>
</dbReference>
<evidence type="ECO:0000256" key="1">
    <source>
        <dbReference type="ARBA" id="ARBA00009437"/>
    </source>
</evidence>
<dbReference type="InterPro" id="IPR000847">
    <property type="entry name" value="LysR_HTH_N"/>
</dbReference>
<dbReference type="Pfam" id="PF03466">
    <property type="entry name" value="LysR_substrate"/>
    <property type="match status" value="1"/>
</dbReference>
<keyword evidence="7" id="KW-1185">Reference proteome</keyword>
<dbReference type="InterPro" id="IPR036390">
    <property type="entry name" value="WH_DNA-bd_sf"/>
</dbReference>
<dbReference type="InterPro" id="IPR005119">
    <property type="entry name" value="LysR_subst-bd"/>
</dbReference>
<keyword evidence="3" id="KW-0238">DNA-binding</keyword>
<dbReference type="RefSeq" id="WP_061918583.1">
    <property type="nucleotide sequence ID" value="NZ_KQ948853.1"/>
</dbReference>